<evidence type="ECO:0000256" key="3">
    <source>
        <dbReference type="ARBA" id="ARBA00023163"/>
    </source>
</evidence>
<comment type="caution">
    <text evidence="5">The sequence shown here is derived from an EMBL/GenBank/DDBJ whole genome shotgun (WGS) entry which is preliminary data.</text>
</comment>
<name>A0A292Z3E2_SPHSA</name>
<dbReference type="GO" id="GO:0003677">
    <property type="term" value="F:DNA binding"/>
    <property type="evidence" value="ECO:0007669"/>
    <property type="project" value="UniProtKB-KW"/>
</dbReference>
<dbReference type="Gene3D" id="1.10.10.10">
    <property type="entry name" value="Winged helix-like DNA-binding domain superfamily/Winged helix DNA-binding domain"/>
    <property type="match status" value="1"/>
</dbReference>
<dbReference type="PROSITE" id="PS50987">
    <property type="entry name" value="HTH_ARSR_2"/>
    <property type="match status" value="1"/>
</dbReference>
<proteinExistence type="predicted"/>
<feature type="domain" description="HTH arsR-type" evidence="4">
    <location>
        <begin position="51"/>
        <end position="145"/>
    </location>
</feature>
<protein>
    <submittedName>
        <fullName evidence="5">Transcriptional regulator, ArsR family</fullName>
    </submittedName>
</protein>
<keyword evidence="3" id="KW-0804">Transcription</keyword>
<dbReference type="NCBIfam" id="NF033788">
    <property type="entry name" value="HTH_metalloreg"/>
    <property type="match status" value="1"/>
</dbReference>
<dbReference type="InterPro" id="IPR036390">
    <property type="entry name" value="WH_DNA-bd_sf"/>
</dbReference>
<dbReference type="CDD" id="cd00090">
    <property type="entry name" value="HTH_ARSR"/>
    <property type="match status" value="1"/>
</dbReference>
<evidence type="ECO:0000313" key="5">
    <source>
        <dbReference type="EMBL" id="GAY20632.1"/>
    </source>
</evidence>
<dbReference type="InterPro" id="IPR001845">
    <property type="entry name" value="HTH_ArsR_DNA-bd_dom"/>
</dbReference>
<accession>A0A292Z3E2</accession>
<dbReference type="AlphaFoldDB" id="A0A292Z3E2"/>
<dbReference type="Proteomes" id="UP000221538">
    <property type="component" value="Unassembled WGS sequence"/>
</dbReference>
<dbReference type="InterPro" id="IPR011991">
    <property type="entry name" value="ArsR-like_HTH"/>
</dbReference>
<sequence>MVAAVKDSRVFTVASTTKGDASSALLFNAASKTRDTTQDRRCSRVLIIYALSCIYTDMHMDVFEALADPTRRRVVDALRSGERQVNDLADVVGIHQSGVSRHLRILSEAGFVTMRPDGQRRLYSLAPDPFREIDQWLAQYRQLWEKRLDRFGAALEARQQQQQDVSRSDKE</sequence>
<dbReference type="RefSeq" id="WP_255308827.1">
    <property type="nucleotide sequence ID" value="NZ_BEWI01000031.1"/>
</dbReference>
<keyword evidence="2" id="KW-0238">DNA-binding</keyword>
<dbReference type="EMBL" id="BEWI01000031">
    <property type="protein sequence ID" value="GAY20632.1"/>
    <property type="molecule type" value="Genomic_DNA"/>
</dbReference>
<evidence type="ECO:0000313" key="6">
    <source>
        <dbReference type="Proteomes" id="UP000221538"/>
    </source>
</evidence>
<reference evidence="5 6" key="2">
    <citation type="journal article" date="2013" name="Environ. Sci. Technol.">
        <title>The 4-tert-butylphenol-utilizing bacterium Sphingobium fuliginis OMI can degrade bisphenols via phenolic ring hydroxylation and meta-cleavage pathway.</title>
        <authorList>
            <person name="Ogata Y."/>
            <person name="Goda S."/>
            <person name="Toyama T."/>
            <person name="Sei K."/>
            <person name="Ike M."/>
        </authorList>
    </citation>
    <scope>NUCLEOTIDE SEQUENCE [LARGE SCALE GENOMIC DNA]</scope>
    <source>
        <strain evidence="5 6">OMI</strain>
    </source>
</reference>
<dbReference type="PRINTS" id="PR00778">
    <property type="entry name" value="HTHARSR"/>
</dbReference>
<dbReference type="Pfam" id="PF01022">
    <property type="entry name" value="HTH_5"/>
    <property type="match status" value="1"/>
</dbReference>
<keyword evidence="1" id="KW-0805">Transcription regulation</keyword>
<dbReference type="InterPro" id="IPR036388">
    <property type="entry name" value="WH-like_DNA-bd_sf"/>
</dbReference>
<evidence type="ECO:0000256" key="1">
    <source>
        <dbReference type="ARBA" id="ARBA00023015"/>
    </source>
</evidence>
<dbReference type="SMART" id="SM00418">
    <property type="entry name" value="HTH_ARSR"/>
    <property type="match status" value="1"/>
</dbReference>
<dbReference type="PANTHER" id="PTHR33154:SF33">
    <property type="entry name" value="TRANSCRIPTIONAL REPRESSOR SDPR"/>
    <property type="match status" value="1"/>
</dbReference>
<dbReference type="PANTHER" id="PTHR33154">
    <property type="entry name" value="TRANSCRIPTIONAL REGULATOR, ARSR FAMILY"/>
    <property type="match status" value="1"/>
</dbReference>
<organism evidence="5 6">
    <name type="scientific">Sphingobium fuliginis (strain ATCC 27551)</name>
    <dbReference type="NCBI Taxonomy" id="336203"/>
    <lineage>
        <taxon>Bacteria</taxon>
        <taxon>Pseudomonadati</taxon>
        <taxon>Pseudomonadota</taxon>
        <taxon>Alphaproteobacteria</taxon>
        <taxon>Sphingomonadales</taxon>
        <taxon>Sphingomonadaceae</taxon>
        <taxon>Sphingobium</taxon>
    </lineage>
</organism>
<dbReference type="GO" id="GO:0003700">
    <property type="term" value="F:DNA-binding transcription factor activity"/>
    <property type="evidence" value="ECO:0007669"/>
    <property type="project" value="InterPro"/>
</dbReference>
<gene>
    <name evidence="5" type="ORF">SFOMI_1162</name>
</gene>
<dbReference type="InterPro" id="IPR051081">
    <property type="entry name" value="HTH_MetalResp_TranReg"/>
</dbReference>
<evidence type="ECO:0000256" key="2">
    <source>
        <dbReference type="ARBA" id="ARBA00023125"/>
    </source>
</evidence>
<reference evidence="5 6" key="1">
    <citation type="journal article" date="2013" name="Biodegradation">
        <title>Occurrence of 4-tert-butylphenol (4-t-BP) biodegradation in an aquatic sample caused by the presence of Spirodela polyrrhiza and isolation of a 4-t-BP-utilizing bacterium.</title>
        <authorList>
            <person name="Ogata Y."/>
            <person name="Toyama T."/>
            <person name="Yu N."/>
            <person name="Wang X."/>
            <person name="Sei K."/>
            <person name="Ike M."/>
        </authorList>
    </citation>
    <scope>NUCLEOTIDE SEQUENCE [LARGE SCALE GENOMIC DNA]</scope>
    <source>
        <strain evidence="5 6">OMI</strain>
    </source>
</reference>
<dbReference type="SUPFAM" id="SSF46785">
    <property type="entry name" value="Winged helix' DNA-binding domain"/>
    <property type="match status" value="1"/>
</dbReference>
<evidence type="ECO:0000259" key="4">
    <source>
        <dbReference type="PROSITE" id="PS50987"/>
    </source>
</evidence>